<feature type="site" description="Interaction with substrate rRNA" evidence="1">
    <location>
        <position position="4"/>
    </location>
</feature>
<keyword evidence="1 2" id="KW-0808">Transferase</keyword>
<organism evidence="2 3">
    <name type="scientific">Tepidimonas taiwanensis</name>
    <dbReference type="NCBI Taxonomy" id="307486"/>
    <lineage>
        <taxon>Bacteria</taxon>
        <taxon>Pseudomonadati</taxon>
        <taxon>Pseudomonadota</taxon>
        <taxon>Betaproteobacteria</taxon>
        <taxon>Burkholderiales</taxon>
        <taxon>Tepidimonas</taxon>
    </lineage>
</organism>
<keyword evidence="1" id="KW-0949">S-adenosyl-L-methionine</keyword>
<feature type="binding site" evidence="1">
    <location>
        <position position="42"/>
    </location>
    <ligand>
        <name>S-adenosyl-L-methionine</name>
        <dbReference type="ChEBI" id="CHEBI:59789"/>
    </ligand>
</feature>
<accession>A0A554XDU6</accession>
<evidence type="ECO:0000256" key="1">
    <source>
        <dbReference type="HAMAP-Rule" id="MF_00934"/>
    </source>
</evidence>
<dbReference type="HAMAP" id="MF_00934">
    <property type="entry name" value="23SrRNA_methyltr_J"/>
    <property type="match status" value="1"/>
</dbReference>
<comment type="subunit">
    <text evidence="1">Monomer.</text>
</comment>
<comment type="caution">
    <text evidence="2">The sequence shown here is derived from an EMBL/GenBank/DDBJ whole genome shotgun (WGS) entry which is preliminary data.</text>
</comment>
<dbReference type="GO" id="GO:0003723">
    <property type="term" value="F:RNA binding"/>
    <property type="evidence" value="ECO:0007669"/>
    <property type="project" value="UniProtKB-UniRule"/>
</dbReference>
<proteinExistence type="inferred from homology"/>
<dbReference type="GO" id="GO:0005829">
    <property type="term" value="C:cytosol"/>
    <property type="evidence" value="ECO:0007669"/>
    <property type="project" value="TreeGrafter"/>
</dbReference>
<dbReference type="GO" id="GO:0070475">
    <property type="term" value="P:rRNA base methylation"/>
    <property type="evidence" value="ECO:0007669"/>
    <property type="project" value="UniProtKB-UniRule"/>
</dbReference>
<feature type="active site" description="Proton acceptor" evidence="1">
    <location>
        <position position="178"/>
    </location>
</feature>
<dbReference type="PANTHER" id="PTHR37426:SF1">
    <property type="entry name" value="RIBOSOMAL RNA LARGE SUBUNIT METHYLTRANSFERASE J"/>
    <property type="match status" value="1"/>
</dbReference>
<sequence>MFSYRHAFHAGNHADVLKHLTLLAALRHLQHKEGGLLLVDTHAGAGLYRLDQEQARTSGEATHGIGALWNAAAAAPAAGLPVPAAVADYLGRVQDLNPDGALRQYPGSPALLQALLRAQDRLTLFELHPTDGRLLDRAVRAWRERTPRAAITLRRDNGFEGLKALLPPLSRRALVLIDPSYELKTDYPQVAAVVADALRRFASGCYLVWYPVIGRSEAHVLPRRLRALAQRAGRPWLQAELAVGAAADAQHKAQAAQGHAVGGLRASGVFVINPPYTLAAQLREALPWVLDRLRQGRGADWSVVTGEP</sequence>
<dbReference type="RefSeq" id="WP_043698677.1">
    <property type="nucleotide sequence ID" value="NZ_CP083911.1"/>
</dbReference>
<evidence type="ECO:0000313" key="2">
    <source>
        <dbReference type="EMBL" id="TSE34018.1"/>
    </source>
</evidence>
<reference evidence="2 3" key="1">
    <citation type="submission" date="2019-07" db="EMBL/GenBank/DDBJ databases">
        <title>Tepidimonas taiwanensis I1-1 draft genome.</title>
        <authorList>
            <person name="Da Costa M.S."/>
            <person name="Froufe H.J.C."/>
            <person name="Egas C."/>
            <person name="Albuquerque L."/>
        </authorList>
    </citation>
    <scope>NUCLEOTIDE SEQUENCE [LARGE SCALE GENOMIC DNA]</scope>
    <source>
        <strain evidence="2 3">I1-1</strain>
    </source>
</reference>
<keyword evidence="3" id="KW-1185">Reference proteome</keyword>
<keyword evidence="1" id="KW-0694">RNA-binding</keyword>
<comment type="similarity">
    <text evidence="1">Belongs to the RlmJ family.</text>
</comment>
<dbReference type="Gene3D" id="3.40.50.150">
    <property type="entry name" value="Vaccinia Virus protein VP39"/>
    <property type="match status" value="1"/>
</dbReference>
<comment type="function">
    <text evidence="1">Specifically methylates the adenine in position 2030 of 23S rRNA.</text>
</comment>
<keyword evidence="1" id="KW-0698">rRNA processing</keyword>
<dbReference type="OrthoDB" id="9791274at2"/>
<dbReference type="InterPro" id="IPR007473">
    <property type="entry name" value="RlmJ"/>
</dbReference>
<feature type="binding site" evidence="1">
    <location>
        <position position="126"/>
    </location>
    <ligand>
        <name>S-adenosyl-L-methionine</name>
        <dbReference type="ChEBI" id="CHEBI:59789"/>
    </ligand>
</feature>
<dbReference type="EMBL" id="VJOM01000001">
    <property type="protein sequence ID" value="TSE34018.1"/>
    <property type="molecule type" value="Genomic_DNA"/>
</dbReference>
<comment type="caution">
    <text evidence="1">Lacks conserved residue(s) required for the propagation of feature annotation.</text>
</comment>
<dbReference type="GO" id="GO:0036307">
    <property type="term" value="F:23S rRNA (adenine(2030)-N(6))-methyltransferase activity"/>
    <property type="evidence" value="ECO:0007669"/>
    <property type="project" value="UniProtKB-UniRule"/>
</dbReference>
<comment type="catalytic activity">
    <reaction evidence="1">
        <text>adenosine(2030) in 23S rRNA + S-adenosyl-L-methionine = N(6)-methyladenosine(2030) in 23S rRNA + S-adenosyl-L-homocysteine + H(+)</text>
        <dbReference type="Rhea" id="RHEA:43736"/>
        <dbReference type="Rhea" id="RHEA-COMP:10668"/>
        <dbReference type="Rhea" id="RHEA-COMP:10669"/>
        <dbReference type="ChEBI" id="CHEBI:15378"/>
        <dbReference type="ChEBI" id="CHEBI:57856"/>
        <dbReference type="ChEBI" id="CHEBI:59789"/>
        <dbReference type="ChEBI" id="CHEBI:74411"/>
        <dbReference type="ChEBI" id="CHEBI:74449"/>
        <dbReference type="EC" id="2.1.1.266"/>
    </reaction>
</comment>
<dbReference type="SUPFAM" id="SSF53335">
    <property type="entry name" value="S-adenosyl-L-methionine-dependent methyltransferases"/>
    <property type="match status" value="1"/>
</dbReference>
<feature type="binding site" evidence="1">
    <location>
        <position position="178"/>
    </location>
    <ligand>
        <name>S-adenosyl-L-methionine</name>
        <dbReference type="ChEBI" id="CHEBI:59789"/>
    </ligand>
</feature>
<protein>
    <recommendedName>
        <fullName evidence="1">Ribosomal RNA large subunit methyltransferase J</fullName>
        <ecNumber evidence="1">2.1.1.266</ecNumber>
    </recommendedName>
    <alternativeName>
        <fullName evidence="1">23S rRNA (adenine(2030)-N6)-methyltransferase</fullName>
    </alternativeName>
    <alternativeName>
        <fullName evidence="1">23S rRNA m6A2030 methyltransferase</fullName>
    </alternativeName>
</protein>
<gene>
    <name evidence="1 2" type="primary">rlmJ</name>
    <name evidence="2" type="ORF">Ttaiw_00078</name>
</gene>
<dbReference type="AlphaFoldDB" id="A0A554XDU6"/>
<dbReference type="Proteomes" id="UP000317763">
    <property type="component" value="Unassembled WGS sequence"/>
</dbReference>
<evidence type="ECO:0000313" key="3">
    <source>
        <dbReference type="Proteomes" id="UP000317763"/>
    </source>
</evidence>
<dbReference type="EC" id="2.1.1.266" evidence="1"/>
<dbReference type="PANTHER" id="PTHR37426">
    <property type="entry name" value="RIBOSOMAL RNA LARGE SUBUNIT METHYLTRANSFERASE J"/>
    <property type="match status" value="1"/>
</dbReference>
<feature type="binding site" evidence="1">
    <location>
        <position position="108"/>
    </location>
    <ligand>
        <name>S-adenosyl-L-methionine</name>
        <dbReference type="ChEBI" id="CHEBI:59789"/>
    </ligand>
</feature>
<name>A0A554XDU6_9BURK</name>
<feature type="binding site" evidence="1">
    <location>
        <position position="19"/>
    </location>
    <ligand>
        <name>S-adenosyl-L-methionine</name>
        <dbReference type="ChEBI" id="CHEBI:59789"/>
    </ligand>
</feature>
<dbReference type="InterPro" id="IPR029063">
    <property type="entry name" value="SAM-dependent_MTases_sf"/>
</dbReference>
<keyword evidence="1 2" id="KW-0489">Methyltransferase</keyword>
<dbReference type="Pfam" id="PF04378">
    <property type="entry name" value="RsmJ"/>
    <property type="match status" value="1"/>
</dbReference>